<comment type="caution">
    <text evidence="2">The sequence shown here is derived from an EMBL/GenBank/DDBJ whole genome shotgun (WGS) entry which is preliminary data.</text>
</comment>
<keyword evidence="3" id="KW-1185">Reference proteome</keyword>
<dbReference type="EMBL" id="MQUQ01000016">
    <property type="protein sequence ID" value="OLZ46890.1"/>
    <property type="molecule type" value="Genomic_DNA"/>
</dbReference>
<dbReference type="AlphaFoldDB" id="A0A1R0KKK7"/>
<proteinExistence type="predicted"/>
<evidence type="ECO:0000313" key="3">
    <source>
        <dbReference type="Proteomes" id="UP000187486"/>
    </source>
</evidence>
<reference evidence="2 3" key="1">
    <citation type="submission" date="2016-01" db="EMBL/GenBank/DDBJ databases">
        <title>Amycolatopsis coloradensis genome sequencing and assembly.</title>
        <authorList>
            <person name="Mayilraj S."/>
        </authorList>
    </citation>
    <scope>NUCLEOTIDE SEQUENCE [LARGE SCALE GENOMIC DNA]</scope>
    <source>
        <strain evidence="2 3">DSM 44225</strain>
    </source>
</reference>
<feature type="compositionally biased region" description="Low complexity" evidence="1">
    <location>
        <begin position="37"/>
        <end position="48"/>
    </location>
</feature>
<organism evidence="2 3">
    <name type="scientific">Amycolatopsis coloradensis</name>
    <dbReference type="NCBI Taxonomy" id="76021"/>
    <lineage>
        <taxon>Bacteria</taxon>
        <taxon>Bacillati</taxon>
        <taxon>Actinomycetota</taxon>
        <taxon>Actinomycetes</taxon>
        <taxon>Pseudonocardiales</taxon>
        <taxon>Pseudonocardiaceae</taxon>
        <taxon>Amycolatopsis</taxon>
    </lineage>
</organism>
<name>A0A1R0KKK7_9PSEU</name>
<accession>A0A1R0KKK7</accession>
<dbReference type="Proteomes" id="UP000187486">
    <property type="component" value="Unassembled WGS sequence"/>
</dbReference>
<gene>
    <name evidence="2" type="ORF">BS329_29235</name>
</gene>
<evidence type="ECO:0000256" key="1">
    <source>
        <dbReference type="SAM" id="MobiDB-lite"/>
    </source>
</evidence>
<evidence type="ECO:0000313" key="2">
    <source>
        <dbReference type="EMBL" id="OLZ46890.1"/>
    </source>
</evidence>
<feature type="region of interest" description="Disordered" evidence="1">
    <location>
        <begin position="1"/>
        <end position="61"/>
    </location>
</feature>
<sequence length="61" mass="6675">MTDEMLTTEPPVSSRDGAAATVSAWAVETVKRKDSSRNSVLVSSSGRVAQTSPRRSRVRRR</sequence>
<protein>
    <submittedName>
        <fullName evidence="2">Uncharacterized protein</fullName>
    </submittedName>
</protein>